<name>A0ABV8KP16_9ACTN</name>
<evidence type="ECO:0000256" key="3">
    <source>
        <dbReference type="ARBA" id="ARBA00022603"/>
    </source>
</evidence>
<evidence type="ECO:0000256" key="5">
    <source>
        <dbReference type="ARBA" id="ARBA00022691"/>
    </source>
</evidence>
<dbReference type="EC" id="2.1.1.-" evidence="6"/>
<evidence type="ECO:0000256" key="1">
    <source>
        <dbReference type="ARBA" id="ARBA00003907"/>
    </source>
</evidence>
<keyword evidence="9" id="KW-1185">Reference proteome</keyword>
<dbReference type="GO" id="GO:0032259">
    <property type="term" value="P:methylation"/>
    <property type="evidence" value="ECO:0007669"/>
    <property type="project" value="UniProtKB-KW"/>
</dbReference>
<comment type="caution">
    <text evidence="8">The sequence shown here is derived from an EMBL/GenBank/DDBJ whole genome shotgun (WGS) entry which is preliminary data.</text>
</comment>
<evidence type="ECO:0000313" key="8">
    <source>
        <dbReference type="EMBL" id="MFC4107743.1"/>
    </source>
</evidence>
<keyword evidence="5 6" id="KW-0949">S-adenosyl-L-methionine</keyword>
<dbReference type="InterPro" id="IPR007213">
    <property type="entry name" value="Ppm1/Ppm2/Tcmp"/>
</dbReference>
<dbReference type="NCBIfam" id="TIGR00027">
    <property type="entry name" value="mthyl_TIGR00027"/>
    <property type="match status" value="1"/>
</dbReference>
<feature type="region of interest" description="Disordered" evidence="7">
    <location>
        <begin position="126"/>
        <end position="150"/>
    </location>
</feature>
<dbReference type="InterPro" id="IPR029063">
    <property type="entry name" value="SAM-dependent_MTases_sf"/>
</dbReference>
<feature type="compositionally biased region" description="Gly residues" evidence="7">
    <location>
        <begin position="139"/>
        <end position="149"/>
    </location>
</feature>
<dbReference type="EMBL" id="JBHSBN010000011">
    <property type="protein sequence ID" value="MFC4107743.1"/>
    <property type="molecule type" value="Genomic_DNA"/>
</dbReference>
<dbReference type="Pfam" id="PF04072">
    <property type="entry name" value="LCM"/>
    <property type="match status" value="1"/>
</dbReference>
<sequence length="308" mass="32982">MSRLTHNHSDTAEATATMRAAESLLPEGRRLLVDPMARHFVRRPAYLVPARSAFAARLAVSLFDRWCPGLHGHVVLRARYADDAIRSTARAGVRQVVLLGAGFDTTAHRLPGAARFFEVDVPTTQQAKRDRLRATAGPTGSGRTPGGPHGSTIVDEAGGPTYVPCNFGVDDVGARLREHDFDPGAPALFLWLGVVPYLTPEALETTLAELRGVTARGSSLVLDYVEADALDRAAGHSGARRVERMVARRGEPLHSAFTPDTIAATLSRHGLTVNDDVGLGELAARYPTADGPRYRDGWNRVATAVAAG</sequence>
<dbReference type="Gene3D" id="3.40.50.150">
    <property type="entry name" value="Vaccinia Virus protein VP39"/>
    <property type="match status" value="1"/>
</dbReference>
<accession>A0ABV8KP16</accession>
<evidence type="ECO:0000313" key="9">
    <source>
        <dbReference type="Proteomes" id="UP001595868"/>
    </source>
</evidence>
<protein>
    <recommendedName>
        <fullName evidence="6">S-adenosyl-L-methionine-dependent methyltransferase</fullName>
        <ecNumber evidence="6">2.1.1.-</ecNumber>
    </recommendedName>
</protein>
<comment type="function">
    <text evidence="1 6">Exhibits S-adenosyl-L-methionine-dependent methyltransferase activity.</text>
</comment>
<proteinExistence type="inferred from homology"/>
<gene>
    <name evidence="8" type="ORF">ACFOX0_17655</name>
</gene>
<dbReference type="PANTHER" id="PTHR43619">
    <property type="entry name" value="S-ADENOSYL-L-METHIONINE-DEPENDENT METHYLTRANSFERASE YKTD-RELATED"/>
    <property type="match status" value="1"/>
</dbReference>
<dbReference type="RefSeq" id="WP_377547055.1">
    <property type="nucleotide sequence ID" value="NZ_JBHSBN010000011.1"/>
</dbReference>
<dbReference type="GO" id="GO:0008168">
    <property type="term" value="F:methyltransferase activity"/>
    <property type="evidence" value="ECO:0007669"/>
    <property type="project" value="UniProtKB-KW"/>
</dbReference>
<dbReference type="Proteomes" id="UP001595868">
    <property type="component" value="Unassembled WGS sequence"/>
</dbReference>
<evidence type="ECO:0000256" key="7">
    <source>
        <dbReference type="SAM" id="MobiDB-lite"/>
    </source>
</evidence>
<evidence type="ECO:0000256" key="4">
    <source>
        <dbReference type="ARBA" id="ARBA00022679"/>
    </source>
</evidence>
<keyword evidence="3 6" id="KW-0489">Methyltransferase</keyword>
<keyword evidence="4" id="KW-0808">Transferase</keyword>
<dbReference type="PANTHER" id="PTHR43619:SF2">
    <property type="entry name" value="S-ADENOSYL-L-METHIONINE-DEPENDENT METHYLTRANSFERASES SUPERFAMILY PROTEIN"/>
    <property type="match status" value="1"/>
</dbReference>
<comment type="similarity">
    <text evidence="2 6">Belongs to the UPF0677 family.</text>
</comment>
<evidence type="ECO:0000256" key="6">
    <source>
        <dbReference type="RuleBase" id="RU362030"/>
    </source>
</evidence>
<dbReference type="SUPFAM" id="SSF53335">
    <property type="entry name" value="S-adenosyl-L-methionine-dependent methyltransferases"/>
    <property type="match status" value="1"/>
</dbReference>
<evidence type="ECO:0000256" key="2">
    <source>
        <dbReference type="ARBA" id="ARBA00008138"/>
    </source>
</evidence>
<reference evidence="9" key="1">
    <citation type="journal article" date="2019" name="Int. J. Syst. Evol. Microbiol.">
        <title>The Global Catalogue of Microorganisms (GCM) 10K type strain sequencing project: providing services to taxonomists for standard genome sequencing and annotation.</title>
        <authorList>
            <consortium name="The Broad Institute Genomics Platform"/>
            <consortium name="The Broad Institute Genome Sequencing Center for Infectious Disease"/>
            <person name="Wu L."/>
            <person name="Ma J."/>
        </authorList>
    </citation>
    <scope>NUCLEOTIDE SEQUENCE [LARGE SCALE GENOMIC DNA]</scope>
    <source>
        <strain evidence="9">2902at01</strain>
    </source>
</reference>
<organism evidence="8 9">
    <name type="scientific">Micromonospora zhanjiangensis</name>
    <dbReference type="NCBI Taxonomy" id="1522057"/>
    <lineage>
        <taxon>Bacteria</taxon>
        <taxon>Bacillati</taxon>
        <taxon>Actinomycetota</taxon>
        <taxon>Actinomycetes</taxon>
        <taxon>Micromonosporales</taxon>
        <taxon>Micromonosporaceae</taxon>
        <taxon>Micromonospora</taxon>
    </lineage>
</organism>
<dbReference type="InterPro" id="IPR011610">
    <property type="entry name" value="SAM_mthyl_Trfase_ML2640-like"/>
</dbReference>